<evidence type="ECO:0000313" key="2">
    <source>
        <dbReference type="EMBL" id="OQB41634.1"/>
    </source>
</evidence>
<sequence length="102" mass="12260">MTKKKIIRFIVLCLVYLLIFVLFLWNKKKYHINFAVVPHFTIQEQVVHRQYKNIQDTYQLSGKKINILIISPDHFYALKNNNLKLNNIDKDMCYKNTCLNVK</sequence>
<proteinExistence type="predicted"/>
<keyword evidence="1" id="KW-0472">Membrane</keyword>
<feature type="transmembrane region" description="Helical" evidence="1">
    <location>
        <begin position="6"/>
        <end position="25"/>
    </location>
</feature>
<protein>
    <submittedName>
        <fullName evidence="2">Uncharacterized protein</fullName>
    </submittedName>
</protein>
<keyword evidence="1" id="KW-1133">Transmembrane helix</keyword>
<gene>
    <name evidence="2" type="ORF">BWY04_00730</name>
</gene>
<accession>A0A1V5ZP46</accession>
<dbReference type="Proteomes" id="UP000485621">
    <property type="component" value="Unassembled WGS sequence"/>
</dbReference>
<keyword evidence="1" id="KW-0812">Transmembrane</keyword>
<dbReference type="EMBL" id="MWDB01000013">
    <property type="protein sequence ID" value="OQB41634.1"/>
    <property type="molecule type" value="Genomic_DNA"/>
</dbReference>
<organism evidence="2">
    <name type="scientific">candidate division CPR1 bacterium ADurb.Bin160</name>
    <dbReference type="NCBI Taxonomy" id="1852826"/>
    <lineage>
        <taxon>Bacteria</taxon>
        <taxon>candidate division CPR1</taxon>
    </lineage>
</organism>
<evidence type="ECO:0000256" key="1">
    <source>
        <dbReference type="SAM" id="Phobius"/>
    </source>
</evidence>
<dbReference type="AlphaFoldDB" id="A0A1V5ZP46"/>
<comment type="caution">
    <text evidence="2">The sequence shown here is derived from an EMBL/GenBank/DDBJ whole genome shotgun (WGS) entry which is preliminary data.</text>
</comment>
<reference evidence="2" key="1">
    <citation type="submission" date="2017-02" db="EMBL/GenBank/DDBJ databases">
        <title>Delving into the versatile metabolic prowess of the omnipresent phylum Bacteroidetes.</title>
        <authorList>
            <person name="Nobu M.K."/>
            <person name="Mei R."/>
            <person name="Narihiro T."/>
            <person name="Kuroda K."/>
            <person name="Liu W.-T."/>
        </authorList>
    </citation>
    <scope>NUCLEOTIDE SEQUENCE</scope>
    <source>
        <strain evidence="2">ADurb.Bin160</strain>
    </source>
</reference>
<name>A0A1V5ZP46_9BACT</name>